<dbReference type="EMBL" id="RXHU01000054">
    <property type="protein sequence ID" value="RTE08361.1"/>
    <property type="molecule type" value="Genomic_DNA"/>
</dbReference>
<evidence type="ECO:0000256" key="2">
    <source>
        <dbReference type="ARBA" id="ARBA00023136"/>
    </source>
</evidence>
<dbReference type="GO" id="GO:0016020">
    <property type="term" value="C:membrane"/>
    <property type="evidence" value="ECO:0007669"/>
    <property type="project" value="InterPro"/>
</dbReference>
<dbReference type="Pfam" id="PF03323">
    <property type="entry name" value="GerA"/>
    <property type="match status" value="1"/>
</dbReference>
<feature type="transmembrane region" description="Helical" evidence="3">
    <location>
        <begin position="380"/>
        <end position="400"/>
    </location>
</feature>
<dbReference type="AlphaFoldDB" id="A0A3S0CTK6"/>
<feature type="transmembrane region" description="Helical" evidence="3">
    <location>
        <begin position="436"/>
        <end position="458"/>
    </location>
</feature>
<feature type="transmembrane region" description="Helical" evidence="3">
    <location>
        <begin position="406"/>
        <end position="424"/>
    </location>
</feature>
<dbReference type="PANTHER" id="PTHR22550:SF5">
    <property type="entry name" value="LEUCINE ZIPPER PROTEIN 4"/>
    <property type="match status" value="1"/>
</dbReference>
<organism evidence="4 5">
    <name type="scientific">Paenibacillus whitsoniae</name>
    <dbReference type="NCBI Taxonomy" id="2496558"/>
    <lineage>
        <taxon>Bacteria</taxon>
        <taxon>Bacillati</taxon>
        <taxon>Bacillota</taxon>
        <taxon>Bacilli</taxon>
        <taxon>Bacillales</taxon>
        <taxon>Paenibacillaceae</taxon>
        <taxon>Paenibacillus</taxon>
    </lineage>
</organism>
<comment type="caution">
    <text evidence="4">The sequence shown here is derived from an EMBL/GenBank/DDBJ whole genome shotgun (WGS) entry which is preliminary data.</text>
</comment>
<protein>
    <submittedName>
        <fullName evidence="4">Spore germination protein</fullName>
    </submittedName>
</protein>
<dbReference type="GO" id="GO:0009847">
    <property type="term" value="P:spore germination"/>
    <property type="evidence" value="ECO:0007669"/>
    <property type="project" value="InterPro"/>
</dbReference>
<evidence type="ECO:0000256" key="3">
    <source>
        <dbReference type="SAM" id="Phobius"/>
    </source>
</evidence>
<feature type="transmembrane region" description="Helical" evidence="3">
    <location>
        <begin position="308"/>
        <end position="330"/>
    </location>
</feature>
<dbReference type="InterPro" id="IPR004995">
    <property type="entry name" value="Spore_Ger"/>
</dbReference>
<sequence>MIRKLKRLVQKKVEKEHQGSSLPSEQHPLFPDLSDNLQVFQSIYSKCADVIFRTFVMSDDSQMALIYIAGLVNSSGIEEMVIAPLMRLGESERVTIKQIEENKIFVAQTSPVVTFEQCLDAISTGLPILLCHNEAAGLSLGLNKWEQRAIEDPITEVTIRGSRESFTETLVTNLSQIRRIIKSPRLKIEMLQIGEYTKTKVAISYIEDLTDEALIQEVNDRLSRIQIDGILESGYIEELIEDNPYSPFPQLLSTERPDVTCAALLEGRVAIFTEGSPFVLIAPTTFPALLQSAEDYYQRFWSGTAIRWLRYTFFLISLFLPSLYVAVLTYHQEMIPGNLIYSMSSSRESVPFPAFVEALIMEVTFEALREAGIRLPKQVGAAVSIVGALVIGQAAVQAGLVSAPMVIVVAITGIASFIIPRYALGISIRLLRFPMIFLGGTLGLLGVMLGCIAMLIHLSSLRSFGASYLSAISAANSDELKDVLIRAPWWKMDIRPHFTGEYNKFRSASDLKPGPEQDDSRNP</sequence>
<keyword evidence="3" id="KW-0812">Transmembrane</keyword>
<evidence type="ECO:0000313" key="5">
    <source>
        <dbReference type="Proteomes" id="UP000276128"/>
    </source>
</evidence>
<dbReference type="PANTHER" id="PTHR22550">
    <property type="entry name" value="SPORE GERMINATION PROTEIN"/>
    <property type="match status" value="1"/>
</dbReference>
<proteinExistence type="inferred from homology"/>
<dbReference type="RefSeq" id="WP_126142662.1">
    <property type="nucleotide sequence ID" value="NZ_RXHU01000054.1"/>
</dbReference>
<name>A0A3S0CTK6_9BACL</name>
<accession>A0A3S0CTK6</accession>
<keyword evidence="3" id="KW-1133">Transmembrane helix</keyword>
<dbReference type="OrthoDB" id="1726708at2"/>
<dbReference type="InterPro" id="IPR050768">
    <property type="entry name" value="UPF0353/GerABKA_families"/>
</dbReference>
<evidence type="ECO:0000313" key="4">
    <source>
        <dbReference type="EMBL" id="RTE08361.1"/>
    </source>
</evidence>
<dbReference type="PIRSF" id="PIRSF005690">
    <property type="entry name" value="GerBA"/>
    <property type="match status" value="1"/>
</dbReference>
<comment type="similarity">
    <text evidence="1">Belongs to the GerABKA family.</text>
</comment>
<dbReference type="Proteomes" id="UP000276128">
    <property type="component" value="Unassembled WGS sequence"/>
</dbReference>
<keyword evidence="5" id="KW-1185">Reference proteome</keyword>
<keyword evidence="2 3" id="KW-0472">Membrane</keyword>
<reference evidence="4 5" key="1">
    <citation type="submission" date="2018-12" db="EMBL/GenBank/DDBJ databases">
        <title>Bacillus ochoae sp. nov., Paenibacillus whitsoniae sp. nov., Paenibacillus spiritus sp. nov. Isolated from the Mars Exploration Rover during spacecraft assembly.</title>
        <authorList>
            <person name="Seuylemezian A."/>
            <person name="Vaishampayan P."/>
        </authorList>
    </citation>
    <scope>NUCLEOTIDE SEQUENCE [LARGE SCALE GENOMIC DNA]</scope>
    <source>
        <strain evidence="4 5">MER 54</strain>
    </source>
</reference>
<gene>
    <name evidence="4" type="ORF">EJQ19_18230</name>
</gene>
<evidence type="ECO:0000256" key="1">
    <source>
        <dbReference type="ARBA" id="ARBA00005278"/>
    </source>
</evidence>